<evidence type="ECO:0000256" key="4">
    <source>
        <dbReference type="ARBA" id="ARBA00022553"/>
    </source>
</evidence>
<evidence type="ECO:0000256" key="2">
    <source>
        <dbReference type="ARBA" id="ARBA00004141"/>
    </source>
</evidence>
<dbReference type="InterPro" id="IPR004358">
    <property type="entry name" value="Sig_transdc_His_kin-like_C"/>
</dbReference>
<dbReference type="Proteomes" id="UP000234239">
    <property type="component" value="Unassembled WGS sequence"/>
</dbReference>
<evidence type="ECO:0000256" key="6">
    <source>
        <dbReference type="ARBA" id="ARBA00022692"/>
    </source>
</evidence>
<dbReference type="InterPro" id="IPR050398">
    <property type="entry name" value="HssS/ArlS-like"/>
</dbReference>
<evidence type="ECO:0000256" key="1">
    <source>
        <dbReference type="ARBA" id="ARBA00000085"/>
    </source>
</evidence>
<keyword evidence="9" id="KW-0902">Two-component regulatory system</keyword>
<evidence type="ECO:0000259" key="11">
    <source>
        <dbReference type="PROSITE" id="PS50109"/>
    </source>
</evidence>
<evidence type="ECO:0000256" key="3">
    <source>
        <dbReference type="ARBA" id="ARBA00012438"/>
    </source>
</evidence>
<keyword evidence="6" id="KW-0812">Transmembrane</keyword>
<dbReference type="GO" id="GO:0005886">
    <property type="term" value="C:plasma membrane"/>
    <property type="evidence" value="ECO:0007669"/>
    <property type="project" value="TreeGrafter"/>
</dbReference>
<accession>A0A2I1MLP3</accession>
<keyword evidence="7 12" id="KW-0418">Kinase</keyword>
<evidence type="ECO:0000256" key="5">
    <source>
        <dbReference type="ARBA" id="ARBA00022679"/>
    </source>
</evidence>
<dbReference type="InterPro" id="IPR005467">
    <property type="entry name" value="His_kinase_dom"/>
</dbReference>
<dbReference type="EMBL" id="PKGY01000005">
    <property type="protein sequence ID" value="PKZ21019.1"/>
    <property type="molecule type" value="Genomic_DNA"/>
</dbReference>
<evidence type="ECO:0000313" key="12">
    <source>
        <dbReference type="EMBL" id="PKZ21019.1"/>
    </source>
</evidence>
<dbReference type="AlphaFoldDB" id="A0A2I1MLP3"/>
<dbReference type="EC" id="2.7.13.3" evidence="3"/>
<feature type="domain" description="Histidine kinase" evidence="11">
    <location>
        <begin position="93"/>
        <end position="306"/>
    </location>
</feature>
<comment type="catalytic activity">
    <reaction evidence="1">
        <text>ATP + protein L-histidine = ADP + protein N-phospho-L-histidine.</text>
        <dbReference type="EC" id="2.7.13.3"/>
    </reaction>
</comment>
<dbReference type="SUPFAM" id="SSF47384">
    <property type="entry name" value="Homodimeric domain of signal transducing histidine kinase"/>
    <property type="match status" value="1"/>
</dbReference>
<evidence type="ECO:0000256" key="8">
    <source>
        <dbReference type="ARBA" id="ARBA00022989"/>
    </source>
</evidence>
<dbReference type="PANTHER" id="PTHR45528">
    <property type="entry name" value="SENSOR HISTIDINE KINASE CPXA"/>
    <property type="match status" value="1"/>
</dbReference>
<keyword evidence="8" id="KW-1133">Transmembrane helix</keyword>
<dbReference type="PROSITE" id="PS50109">
    <property type="entry name" value="HIS_KIN"/>
    <property type="match status" value="1"/>
</dbReference>
<reference evidence="12 13" key="1">
    <citation type="submission" date="2017-12" db="EMBL/GenBank/DDBJ databases">
        <title>Phylogenetic diversity of female urinary microbiome.</title>
        <authorList>
            <person name="Thomas-White K."/>
            <person name="Wolfe A.J."/>
        </authorList>
    </citation>
    <scope>NUCLEOTIDE SEQUENCE [LARGE SCALE GENOMIC DNA]</scope>
    <source>
        <strain evidence="12 13">UMB0139</strain>
    </source>
</reference>
<dbReference type="Pfam" id="PF02518">
    <property type="entry name" value="HATPase_c"/>
    <property type="match status" value="1"/>
</dbReference>
<dbReference type="FunFam" id="3.30.565.10:FF:000006">
    <property type="entry name" value="Sensor histidine kinase WalK"/>
    <property type="match status" value="1"/>
</dbReference>
<dbReference type="InterPro" id="IPR003594">
    <property type="entry name" value="HATPase_dom"/>
</dbReference>
<evidence type="ECO:0000256" key="10">
    <source>
        <dbReference type="ARBA" id="ARBA00023136"/>
    </source>
</evidence>
<keyword evidence="10" id="KW-0472">Membrane</keyword>
<sequence length="306" mass="35491">MFVEVILIELLSISIIFNIYQYYKIKKAKTQLKNLSSVLSDIQEGNGNRRILADKSDLTSELAYKINEIVLQYEKEISNLNLNNEANKELMTSLSHDVRTPLTTLIGYMDAINRGVVSGEEEEEYFQIARLKAYDLKEYIDVLFEWFKLQSNEIDIVIGKIEITELTRLILKDWIPVIEEHEMEFEIEIPDTPIYINIDKAMFNRIMNNLMQNVMNHSKATKVKINIETKEDRAIICVEDNGVGIDEKDLTHIFERLYKVDRGRSQKGSGLGLAIVKEMVEKMDGKIKVESLKDKCTQFTMTFPIY</sequence>
<protein>
    <recommendedName>
        <fullName evidence="3">histidine kinase</fullName>
        <ecNumber evidence="3">2.7.13.3</ecNumber>
    </recommendedName>
</protein>
<comment type="caution">
    <text evidence="12">The sequence shown here is derived from an EMBL/GenBank/DDBJ whole genome shotgun (WGS) entry which is preliminary data.</text>
</comment>
<evidence type="ECO:0000256" key="9">
    <source>
        <dbReference type="ARBA" id="ARBA00023012"/>
    </source>
</evidence>
<dbReference type="InterPro" id="IPR036890">
    <property type="entry name" value="HATPase_C_sf"/>
</dbReference>
<keyword evidence="4" id="KW-0597">Phosphoprotein</keyword>
<name>A0A2I1MLP3_9LACT</name>
<dbReference type="Gene3D" id="1.10.287.130">
    <property type="match status" value="1"/>
</dbReference>
<evidence type="ECO:0000256" key="7">
    <source>
        <dbReference type="ARBA" id="ARBA00022777"/>
    </source>
</evidence>
<dbReference type="CDD" id="cd00082">
    <property type="entry name" value="HisKA"/>
    <property type="match status" value="1"/>
</dbReference>
<evidence type="ECO:0000313" key="13">
    <source>
        <dbReference type="Proteomes" id="UP000234239"/>
    </source>
</evidence>
<dbReference type="SMART" id="SM00387">
    <property type="entry name" value="HATPase_c"/>
    <property type="match status" value="1"/>
</dbReference>
<dbReference type="GO" id="GO:0000155">
    <property type="term" value="F:phosphorelay sensor kinase activity"/>
    <property type="evidence" value="ECO:0007669"/>
    <property type="project" value="InterPro"/>
</dbReference>
<dbReference type="InterPro" id="IPR036097">
    <property type="entry name" value="HisK_dim/P_sf"/>
</dbReference>
<dbReference type="CDD" id="cd00075">
    <property type="entry name" value="HATPase"/>
    <property type="match status" value="1"/>
</dbReference>
<organism evidence="12 13">
    <name type="scientific">Aerococcus sanguinicola</name>
    <dbReference type="NCBI Taxonomy" id="119206"/>
    <lineage>
        <taxon>Bacteria</taxon>
        <taxon>Bacillati</taxon>
        <taxon>Bacillota</taxon>
        <taxon>Bacilli</taxon>
        <taxon>Lactobacillales</taxon>
        <taxon>Aerococcaceae</taxon>
        <taxon>Aerococcus</taxon>
    </lineage>
</organism>
<dbReference type="RefSeq" id="WP_101603830.1">
    <property type="nucleotide sequence ID" value="NZ_PKGY01000005.1"/>
</dbReference>
<dbReference type="InterPro" id="IPR003661">
    <property type="entry name" value="HisK_dim/P_dom"/>
</dbReference>
<dbReference type="OrthoDB" id="335833at2"/>
<dbReference type="PANTHER" id="PTHR45528:SF8">
    <property type="entry name" value="HISTIDINE KINASE"/>
    <property type="match status" value="1"/>
</dbReference>
<proteinExistence type="predicted"/>
<dbReference type="Pfam" id="PF00512">
    <property type="entry name" value="HisKA"/>
    <property type="match status" value="1"/>
</dbReference>
<dbReference type="PRINTS" id="PR00344">
    <property type="entry name" value="BCTRLSENSOR"/>
</dbReference>
<keyword evidence="5" id="KW-0808">Transferase</keyword>
<dbReference type="SUPFAM" id="SSF55874">
    <property type="entry name" value="ATPase domain of HSP90 chaperone/DNA topoisomerase II/histidine kinase"/>
    <property type="match status" value="1"/>
</dbReference>
<dbReference type="SMART" id="SM00388">
    <property type="entry name" value="HisKA"/>
    <property type="match status" value="1"/>
</dbReference>
<dbReference type="Gene3D" id="3.30.565.10">
    <property type="entry name" value="Histidine kinase-like ATPase, C-terminal domain"/>
    <property type="match status" value="1"/>
</dbReference>
<gene>
    <name evidence="12" type="ORF">CYJ28_08460</name>
</gene>
<comment type="subcellular location">
    <subcellularLocation>
        <location evidence="2">Membrane</location>
        <topology evidence="2">Multi-pass membrane protein</topology>
    </subcellularLocation>
</comment>